<keyword evidence="2" id="KW-1185">Reference proteome</keyword>
<sequence length="194" mass="20678">MRNGRFLTGMVLLSAVLLTGCEGTKQALGIGNKEGPDEFTVITKAPLIIPPDFSLRPPAPGQKGPQEVLAENSAKAALLGTQVNTAPVTHSDAVAAGVTTGELALLRQAGAENVDPNIRQIIDTETAVLAENDETFMEKIMFWQEQPPFGTVVDPAKEKKRLQENAALGESPAAGPETPVIERRKRALLEGLFN</sequence>
<dbReference type="PROSITE" id="PS51257">
    <property type="entry name" value="PROKAR_LIPOPROTEIN"/>
    <property type="match status" value="1"/>
</dbReference>
<proteinExistence type="predicted"/>
<dbReference type="AlphaFoldDB" id="A0A6L8W456"/>
<dbReference type="InterPro" id="IPR021395">
    <property type="entry name" value="DUF3035"/>
</dbReference>
<reference evidence="1 2" key="1">
    <citation type="submission" date="2019-12" db="EMBL/GenBank/DDBJ databases">
        <title>Snethiella sp. nov. sp. isolated from sea sand.</title>
        <authorList>
            <person name="Kim J."/>
            <person name="Jeong S.E."/>
            <person name="Jung H.S."/>
            <person name="Jeon C.O."/>
        </authorList>
    </citation>
    <scope>NUCLEOTIDE SEQUENCE [LARGE SCALE GENOMIC DNA]</scope>
    <source>
        <strain evidence="1 2">DP05</strain>
    </source>
</reference>
<organism evidence="1 2">
    <name type="scientific">Sneathiella litorea</name>
    <dbReference type="NCBI Taxonomy" id="2606216"/>
    <lineage>
        <taxon>Bacteria</taxon>
        <taxon>Pseudomonadati</taxon>
        <taxon>Pseudomonadota</taxon>
        <taxon>Alphaproteobacteria</taxon>
        <taxon>Sneathiellales</taxon>
        <taxon>Sneathiellaceae</taxon>
        <taxon>Sneathiella</taxon>
    </lineage>
</organism>
<accession>A0A6L8W456</accession>
<protein>
    <submittedName>
        <fullName evidence="1">DUF3035 domain-containing protein</fullName>
    </submittedName>
</protein>
<dbReference type="EMBL" id="WTUW01000001">
    <property type="protein sequence ID" value="MZR29264.1"/>
    <property type="molecule type" value="Genomic_DNA"/>
</dbReference>
<comment type="caution">
    <text evidence="1">The sequence shown here is derived from an EMBL/GenBank/DDBJ whole genome shotgun (WGS) entry which is preliminary data.</text>
</comment>
<name>A0A6L8W456_9PROT</name>
<evidence type="ECO:0000313" key="1">
    <source>
        <dbReference type="EMBL" id="MZR29264.1"/>
    </source>
</evidence>
<gene>
    <name evidence="1" type="ORF">GQE98_01320</name>
</gene>
<evidence type="ECO:0000313" key="2">
    <source>
        <dbReference type="Proteomes" id="UP000476030"/>
    </source>
</evidence>
<dbReference type="Pfam" id="PF11233">
    <property type="entry name" value="DUF3035"/>
    <property type="match status" value="1"/>
</dbReference>
<dbReference type="Proteomes" id="UP000476030">
    <property type="component" value="Unassembled WGS sequence"/>
</dbReference>
<dbReference type="RefSeq" id="WP_161313748.1">
    <property type="nucleotide sequence ID" value="NZ_WTUW01000001.1"/>
</dbReference>